<organism evidence="1 4">
    <name type="scientific">Streptomyces radicis</name>
    <dbReference type="NCBI Taxonomy" id="1750517"/>
    <lineage>
        <taxon>Bacteria</taxon>
        <taxon>Bacillati</taxon>
        <taxon>Actinomycetota</taxon>
        <taxon>Actinomycetes</taxon>
        <taxon>Kitasatosporales</taxon>
        <taxon>Streptomycetaceae</taxon>
        <taxon>Streptomyces</taxon>
    </lineage>
</organism>
<dbReference type="EMBL" id="RBDX01000042">
    <property type="protein sequence ID" value="RKN03909.1"/>
    <property type="molecule type" value="Genomic_DNA"/>
</dbReference>
<comment type="caution">
    <text evidence="1">The sequence shown here is derived from an EMBL/GenBank/DDBJ whole genome shotgun (WGS) entry which is preliminary data.</text>
</comment>
<evidence type="ECO:0000313" key="3">
    <source>
        <dbReference type="Proteomes" id="UP000268652"/>
    </source>
</evidence>
<keyword evidence="3" id="KW-1185">Reference proteome</keyword>
<dbReference type="RefSeq" id="WP_120700386.1">
    <property type="nucleotide sequence ID" value="NZ_RBDX01000042.1"/>
</dbReference>
<gene>
    <name evidence="2" type="ORF">D7318_29940</name>
    <name evidence="1" type="ORF">D7319_30145</name>
</gene>
<dbReference type="Proteomes" id="UP000275024">
    <property type="component" value="Unassembled WGS sequence"/>
</dbReference>
<dbReference type="EMBL" id="RBDY01000041">
    <property type="protein sequence ID" value="RKN14151.1"/>
    <property type="molecule type" value="Genomic_DNA"/>
</dbReference>
<evidence type="ECO:0000313" key="4">
    <source>
        <dbReference type="Proteomes" id="UP000275024"/>
    </source>
</evidence>
<accession>A0A3A9VT01</accession>
<protein>
    <recommendedName>
        <fullName evidence="5">Asp23/Gls24 family envelope stress response protein</fullName>
    </recommendedName>
</protein>
<dbReference type="Proteomes" id="UP000268652">
    <property type="component" value="Unassembled WGS sequence"/>
</dbReference>
<evidence type="ECO:0000313" key="2">
    <source>
        <dbReference type="EMBL" id="RKN14151.1"/>
    </source>
</evidence>
<name>A0A3A9VT01_9ACTN</name>
<dbReference type="AlphaFoldDB" id="A0A3A9VT01"/>
<reference evidence="3 4" key="1">
    <citation type="submission" date="2018-09" db="EMBL/GenBank/DDBJ databases">
        <title>Streptomyces sp. nov. DS1-2, an endophytic actinomycete isolated from roots of Dendrobium scabrilingue.</title>
        <authorList>
            <person name="Kuncharoen N."/>
            <person name="Kudo T."/>
            <person name="Ohkuma M."/>
            <person name="Yuki M."/>
            <person name="Tanasupawat S."/>
        </authorList>
    </citation>
    <scope>NUCLEOTIDE SEQUENCE [LARGE SCALE GENOMIC DNA]</scope>
    <source>
        <strain evidence="1 4">AZ1-7</strain>
        <strain evidence="2 3">DS1-2</strain>
    </source>
</reference>
<evidence type="ECO:0000313" key="1">
    <source>
        <dbReference type="EMBL" id="RKN03909.1"/>
    </source>
</evidence>
<proteinExistence type="predicted"/>
<dbReference type="OrthoDB" id="4350674at2"/>
<evidence type="ECO:0008006" key="5">
    <source>
        <dbReference type="Google" id="ProtNLM"/>
    </source>
</evidence>
<sequence>MTDTVEAGAVEPEVPARDRGATRISERVVAKLAVQAAREALRAEGQGPVAPRLHGDLPHATAVVTRPPGAEGGTGVAGIQVAVALGYPSDIGAQCGAVRRHVTLRVKELADMEASYVAVSVERLYSPHFNGEATGRVR</sequence>